<evidence type="ECO:0000313" key="2">
    <source>
        <dbReference type="Proteomes" id="UP000592820"/>
    </source>
</evidence>
<sequence length="52" mass="5465">MDRSIIWFAFGRNVSAAAADGTSIETAQDGVAGCADLLPAKSRIRMKQPNGV</sequence>
<evidence type="ECO:0000313" key="1">
    <source>
        <dbReference type="EMBL" id="MBB5405214.1"/>
    </source>
</evidence>
<dbReference type="EMBL" id="JACHDE010000029">
    <property type="protein sequence ID" value="MBB5405214.1"/>
    <property type="molecule type" value="Genomic_DNA"/>
</dbReference>
<organism evidence="1 2">
    <name type="scientific">Paraburkholderia youngii</name>
    <dbReference type="NCBI Taxonomy" id="2782701"/>
    <lineage>
        <taxon>Bacteria</taxon>
        <taxon>Pseudomonadati</taxon>
        <taxon>Pseudomonadota</taxon>
        <taxon>Betaproteobacteria</taxon>
        <taxon>Burkholderiales</taxon>
        <taxon>Burkholderiaceae</taxon>
        <taxon>Paraburkholderia</taxon>
    </lineage>
</organism>
<dbReference type="RefSeq" id="WP_184228717.1">
    <property type="nucleotide sequence ID" value="NZ_JACHDE010000029.1"/>
</dbReference>
<reference evidence="1 2" key="1">
    <citation type="submission" date="2020-08" db="EMBL/GenBank/DDBJ databases">
        <title>Genomic Encyclopedia of Type Strains, Phase IV (KMG-V): Genome sequencing to study the core and pangenomes of soil and plant-associated prokaryotes.</title>
        <authorList>
            <person name="Whitman W."/>
        </authorList>
    </citation>
    <scope>NUCLEOTIDE SEQUENCE [LARGE SCALE GENOMIC DNA]</scope>
    <source>
        <strain evidence="1 2">JPY162</strain>
    </source>
</reference>
<protein>
    <submittedName>
        <fullName evidence="1">Uncharacterized protein</fullName>
    </submittedName>
</protein>
<gene>
    <name evidence="1" type="ORF">HDG41_007310</name>
</gene>
<dbReference type="Proteomes" id="UP000592820">
    <property type="component" value="Unassembled WGS sequence"/>
</dbReference>
<name>A0A7W8LDV4_9BURK</name>
<proteinExistence type="predicted"/>
<accession>A0A7W8LDV4</accession>
<comment type="caution">
    <text evidence="1">The sequence shown here is derived from an EMBL/GenBank/DDBJ whole genome shotgun (WGS) entry which is preliminary data.</text>
</comment>
<dbReference type="AlphaFoldDB" id="A0A7W8LDV4"/>